<evidence type="ECO:0000256" key="1">
    <source>
        <dbReference type="SAM" id="MobiDB-lite"/>
    </source>
</evidence>
<feature type="compositionally biased region" description="Low complexity" evidence="1">
    <location>
        <begin position="130"/>
        <end position="150"/>
    </location>
</feature>
<dbReference type="Proteomes" id="UP000054408">
    <property type="component" value="Unassembled WGS sequence"/>
</dbReference>
<gene>
    <name evidence="2" type="ORF">AMSG_10413</name>
</gene>
<evidence type="ECO:0000313" key="2">
    <source>
        <dbReference type="EMBL" id="KNC54562.1"/>
    </source>
</evidence>
<feature type="region of interest" description="Disordered" evidence="1">
    <location>
        <begin position="107"/>
        <end position="161"/>
    </location>
</feature>
<evidence type="ECO:0000313" key="3">
    <source>
        <dbReference type="Proteomes" id="UP000054408"/>
    </source>
</evidence>
<dbReference type="GeneID" id="25568641"/>
<feature type="region of interest" description="Disordered" evidence="1">
    <location>
        <begin position="190"/>
        <end position="263"/>
    </location>
</feature>
<feature type="compositionally biased region" description="Basic and acidic residues" evidence="1">
    <location>
        <begin position="190"/>
        <end position="200"/>
    </location>
</feature>
<feature type="compositionally biased region" description="Polar residues" evidence="1">
    <location>
        <begin position="246"/>
        <end position="255"/>
    </location>
</feature>
<keyword evidence="3" id="KW-1185">Reference proteome</keyword>
<sequence length="383" mass="41124">MSREAEALKRRREEALDFIADSLTELATGEVILPRHLLHGRQPVPAQLEAPPLDPHAADAYLNHALARPLANVATTATRRRAAKIEAALRPTRLSLVVQRRIDAAAALPADSPAPRWPPPRSRRPHRIPPSRSGPRSPASPSAGAPSPRGHSTPPRLHASPPRARIFVTALETPAGIALSDKLEVLKKVRHSARSEARPEKQRRKPRILRFSSPSPPLRNATASGAARALSRVTGRSRDAVLLRSHTPSVSSPRSTGLAPGASRRDVRIAELAAAYPSLNVAELANRGAYHAIAAVVAYVEAEAPVPLPLAAAAHDALELLHAEESSRIGIENALATSSALRRAHHSLTRRAVSALDTVDHRATGTEIPYRAMAYSPFMRAGK</sequence>
<dbReference type="AlphaFoldDB" id="A0A0L0DQK4"/>
<accession>A0A0L0DQK4</accession>
<reference evidence="2 3" key="1">
    <citation type="submission" date="2010-05" db="EMBL/GenBank/DDBJ databases">
        <title>The Genome Sequence of Thecamonas trahens ATCC 50062.</title>
        <authorList>
            <consortium name="The Broad Institute Genome Sequencing Platform"/>
            <person name="Russ C."/>
            <person name="Cuomo C."/>
            <person name="Shea T."/>
            <person name="Young S.K."/>
            <person name="Zeng Q."/>
            <person name="Koehrsen M."/>
            <person name="Haas B."/>
            <person name="Borodovsky M."/>
            <person name="Guigo R."/>
            <person name="Alvarado L."/>
            <person name="Berlin A."/>
            <person name="Bochicchio J."/>
            <person name="Borenstein D."/>
            <person name="Chapman S."/>
            <person name="Chen Z."/>
            <person name="Freedman E."/>
            <person name="Gellesch M."/>
            <person name="Goldberg J."/>
            <person name="Griggs A."/>
            <person name="Gujja S."/>
            <person name="Heilman E."/>
            <person name="Heiman D."/>
            <person name="Hepburn T."/>
            <person name="Howarth C."/>
            <person name="Jen D."/>
            <person name="Larson L."/>
            <person name="Mehta T."/>
            <person name="Park D."/>
            <person name="Pearson M."/>
            <person name="Roberts A."/>
            <person name="Saif S."/>
            <person name="Shenoy N."/>
            <person name="Sisk P."/>
            <person name="Stolte C."/>
            <person name="Sykes S."/>
            <person name="Thomson T."/>
            <person name="Walk T."/>
            <person name="White J."/>
            <person name="Yandava C."/>
            <person name="Burger G."/>
            <person name="Gray M.W."/>
            <person name="Holland P.W.H."/>
            <person name="King N."/>
            <person name="Lang F.B.F."/>
            <person name="Roger A.J."/>
            <person name="Ruiz-Trillo I."/>
            <person name="Lander E."/>
            <person name="Nusbaum C."/>
        </authorList>
    </citation>
    <scope>NUCLEOTIDE SEQUENCE [LARGE SCALE GENOMIC DNA]</scope>
    <source>
        <strain evidence="2 3">ATCC 50062</strain>
    </source>
</reference>
<proteinExistence type="predicted"/>
<dbReference type="RefSeq" id="XP_013753577.1">
    <property type="nucleotide sequence ID" value="XM_013898123.1"/>
</dbReference>
<protein>
    <submittedName>
        <fullName evidence="2">Uncharacterized protein</fullName>
    </submittedName>
</protein>
<name>A0A0L0DQK4_THETB</name>
<organism evidence="2 3">
    <name type="scientific">Thecamonas trahens ATCC 50062</name>
    <dbReference type="NCBI Taxonomy" id="461836"/>
    <lineage>
        <taxon>Eukaryota</taxon>
        <taxon>Apusozoa</taxon>
        <taxon>Apusomonadida</taxon>
        <taxon>Apusomonadidae</taxon>
        <taxon>Thecamonas</taxon>
    </lineage>
</organism>
<dbReference type="EMBL" id="GL349491">
    <property type="protein sequence ID" value="KNC54562.1"/>
    <property type="molecule type" value="Genomic_DNA"/>
</dbReference>